<keyword evidence="4" id="KW-0456">Lyase</keyword>
<dbReference type="OrthoDB" id="7204076at2"/>
<comment type="similarity">
    <text evidence="2">Belongs to the KHG/KDPG aldolase family.</text>
</comment>
<dbReference type="PANTHER" id="PTHR30246:SF1">
    <property type="entry name" value="2-DEHYDRO-3-DEOXY-6-PHOSPHOGALACTONATE ALDOLASE-RELATED"/>
    <property type="match status" value="1"/>
</dbReference>
<gene>
    <name evidence="6" type="ORF">A8950_0188</name>
</gene>
<evidence type="ECO:0000256" key="1">
    <source>
        <dbReference type="ARBA" id="ARBA00004761"/>
    </source>
</evidence>
<evidence type="ECO:0000313" key="7">
    <source>
        <dbReference type="Proteomes" id="UP000295783"/>
    </source>
</evidence>
<dbReference type="SUPFAM" id="SSF51569">
    <property type="entry name" value="Aldolase"/>
    <property type="match status" value="1"/>
</dbReference>
<dbReference type="GO" id="GO:0016829">
    <property type="term" value="F:lyase activity"/>
    <property type="evidence" value="ECO:0007669"/>
    <property type="project" value="UniProtKB-KW"/>
</dbReference>
<protein>
    <submittedName>
        <fullName evidence="6">2-keto-3-deoxy-phosphogalactonate aldolase</fullName>
    </submittedName>
</protein>
<dbReference type="EMBL" id="SNYW01000001">
    <property type="protein sequence ID" value="TDQ86496.1"/>
    <property type="molecule type" value="Genomic_DNA"/>
</dbReference>
<dbReference type="RefSeq" id="WP_133611600.1">
    <property type="nucleotide sequence ID" value="NZ_SNYW01000001.1"/>
</dbReference>
<evidence type="ECO:0000256" key="4">
    <source>
        <dbReference type="ARBA" id="ARBA00023239"/>
    </source>
</evidence>
<comment type="caution">
    <text evidence="6">The sequence shown here is derived from an EMBL/GenBank/DDBJ whole genome shotgun (WGS) entry which is preliminary data.</text>
</comment>
<dbReference type="Pfam" id="PF01081">
    <property type="entry name" value="Aldolase"/>
    <property type="match status" value="1"/>
</dbReference>
<evidence type="ECO:0000256" key="5">
    <source>
        <dbReference type="ARBA" id="ARBA00023277"/>
    </source>
</evidence>
<organism evidence="6 7">
    <name type="scientific">Dongia mobilis</name>
    <dbReference type="NCBI Taxonomy" id="578943"/>
    <lineage>
        <taxon>Bacteria</taxon>
        <taxon>Pseudomonadati</taxon>
        <taxon>Pseudomonadota</taxon>
        <taxon>Alphaproteobacteria</taxon>
        <taxon>Rhodospirillales</taxon>
        <taxon>Dongiaceae</taxon>
        <taxon>Dongia</taxon>
    </lineage>
</organism>
<accession>A0A4R6WTA0</accession>
<reference evidence="6 7" key="1">
    <citation type="submission" date="2019-03" db="EMBL/GenBank/DDBJ databases">
        <title>Genomic Encyclopedia of Type Strains, Phase III (KMG-III): the genomes of soil and plant-associated and newly described type strains.</title>
        <authorList>
            <person name="Whitman W."/>
        </authorList>
    </citation>
    <scope>NUCLEOTIDE SEQUENCE [LARGE SCALE GENOMIC DNA]</scope>
    <source>
        <strain evidence="6 7">CGMCC 1.7660</strain>
    </source>
</reference>
<name>A0A4R6WTA0_9PROT</name>
<keyword evidence="7" id="KW-1185">Reference proteome</keyword>
<dbReference type="InterPro" id="IPR013785">
    <property type="entry name" value="Aldolase_TIM"/>
</dbReference>
<dbReference type="NCBIfam" id="NF006600">
    <property type="entry name" value="PRK09140.1"/>
    <property type="match status" value="1"/>
</dbReference>
<sequence length="210" mass="21621">MTDLRSWLEELPMIAILRGITPAEADGALDALDNAGWRVVEVPLNSPDALTTLKRMVAKADGRMLVGAGTVLSVDEVHAIADAGARLMVAPNCDPDVIRAAKQRGLVTAPGVATPSEAFAALAAGAEALKMFPGEALPPRVVKAWRAVLPQGTLLLPVGGVSPDNIGDYLRAGADGFGIGTAVYKPGMSAADIRSAAAKLADSFRAARMG</sequence>
<dbReference type="CDD" id="cd00452">
    <property type="entry name" value="KDPG_aldolase"/>
    <property type="match status" value="1"/>
</dbReference>
<keyword evidence="5" id="KW-0119">Carbohydrate metabolism</keyword>
<proteinExistence type="inferred from homology"/>
<dbReference type="PANTHER" id="PTHR30246">
    <property type="entry name" value="2-KETO-3-DEOXY-6-PHOSPHOGLUCONATE ALDOLASE"/>
    <property type="match status" value="1"/>
</dbReference>
<comment type="pathway">
    <text evidence="1">Carbohydrate acid metabolism.</text>
</comment>
<evidence type="ECO:0000313" key="6">
    <source>
        <dbReference type="EMBL" id="TDQ86496.1"/>
    </source>
</evidence>
<dbReference type="Gene3D" id="3.20.20.70">
    <property type="entry name" value="Aldolase class I"/>
    <property type="match status" value="1"/>
</dbReference>
<evidence type="ECO:0000256" key="2">
    <source>
        <dbReference type="ARBA" id="ARBA00006906"/>
    </source>
</evidence>
<comment type="subunit">
    <text evidence="3">Homotrimer.</text>
</comment>
<dbReference type="Proteomes" id="UP000295783">
    <property type="component" value="Unassembled WGS sequence"/>
</dbReference>
<evidence type="ECO:0000256" key="3">
    <source>
        <dbReference type="ARBA" id="ARBA00011233"/>
    </source>
</evidence>
<dbReference type="AlphaFoldDB" id="A0A4R6WTA0"/>
<dbReference type="InterPro" id="IPR000887">
    <property type="entry name" value="Aldlse_KDPG_KHG"/>
</dbReference>